<reference evidence="3 4" key="1">
    <citation type="submission" date="2023-02" db="EMBL/GenBank/DDBJ databases">
        <title>Genome sequence of Lacticaseibacillus sp. KACC 23028.</title>
        <authorList>
            <person name="Kim S."/>
            <person name="Heo J."/>
            <person name="Kwon S.-W."/>
        </authorList>
    </citation>
    <scope>NUCLEOTIDE SEQUENCE [LARGE SCALE GENOMIC DNA]</scope>
    <source>
        <strain evidence="3 4">KACC 23028</strain>
    </source>
</reference>
<dbReference type="PANTHER" id="PTHR30383:SF27">
    <property type="entry name" value="SPORE GERMINATION LIPASE LIPC"/>
    <property type="match status" value="1"/>
</dbReference>
<dbReference type="SUPFAM" id="SSF52266">
    <property type="entry name" value="SGNH hydrolase"/>
    <property type="match status" value="1"/>
</dbReference>
<feature type="signal peptide" evidence="1">
    <location>
        <begin position="1"/>
        <end position="31"/>
    </location>
</feature>
<keyword evidence="3" id="KW-0378">Hydrolase</keyword>
<dbReference type="PANTHER" id="PTHR30383">
    <property type="entry name" value="THIOESTERASE 1/PROTEASE 1/LYSOPHOSPHOLIPASE L1"/>
    <property type="match status" value="1"/>
</dbReference>
<keyword evidence="1" id="KW-0732">Signal</keyword>
<dbReference type="GO" id="GO:0016787">
    <property type="term" value="F:hydrolase activity"/>
    <property type="evidence" value="ECO:0007669"/>
    <property type="project" value="UniProtKB-KW"/>
</dbReference>
<evidence type="ECO:0000313" key="3">
    <source>
        <dbReference type="EMBL" id="WDF81584.1"/>
    </source>
</evidence>
<name>A0ABY7WN11_9LACO</name>
<dbReference type="CDD" id="cd04506">
    <property type="entry name" value="SGNH_hydrolase_YpmR_like"/>
    <property type="match status" value="1"/>
</dbReference>
<evidence type="ECO:0000259" key="2">
    <source>
        <dbReference type="Pfam" id="PF13472"/>
    </source>
</evidence>
<evidence type="ECO:0000313" key="4">
    <source>
        <dbReference type="Proteomes" id="UP001220377"/>
    </source>
</evidence>
<dbReference type="RefSeq" id="WP_274258442.1">
    <property type="nucleotide sequence ID" value="NZ_CP117884.1"/>
</dbReference>
<feature type="domain" description="SGNH hydrolase-type esterase" evidence="2">
    <location>
        <begin position="50"/>
        <end position="251"/>
    </location>
</feature>
<dbReference type="Pfam" id="PF13472">
    <property type="entry name" value="Lipase_GDSL_2"/>
    <property type="match status" value="1"/>
</dbReference>
<feature type="chain" id="PRO_5046094358" evidence="1">
    <location>
        <begin position="32"/>
        <end position="271"/>
    </location>
</feature>
<dbReference type="InterPro" id="IPR036514">
    <property type="entry name" value="SGNH_hydro_sf"/>
</dbReference>
<dbReference type="InterPro" id="IPR013830">
    <property type="entry name" value="SGNH_hydro"/>
</dbReference>
<organism evidence="3 4">
    <name type="scientific">Lacticaseibacillus pabuli</name>
    <dbReference type="NCBI Taxonomy" id="3025672"/>
    <lineage>
        <taxon>Bacteria</taxon>
        <taxon>Bacillati</taxon>
        <taxon>Bacillota</taxon>
        <taxon>Bacilli</taxon>
        <taxon>Lactobacillales</taxon>
        <taxon>Lactobacillaceae</taxon>
        <taxon>Lacticaseibacillus</taxon>
    </lineage>
</organism>
<sequence>MNIKKTIAIITTLLASAAVAFAIMVAGLPHAKALNTSGIEAEPAPLHLTAIGDSLTHGVGDTTKQGGYVPLIAQDINVETDCKVTTSNYGKTGDTAMQIKHRLDKSPKIQKDLSRANIITVTAGGNDLMHVLQSNLLSIKTKDVNKGITKFQKHLTSLIEDIRQQNPNAPIYVFGIYNPFYVYFKNIPKMQDSVKRWNSSTQKTLAGMNNTYYVDIDSVLSKGDGTDKAKGSTTNSLIFGKDHFHPNNAGYVQMTAQLWDVMRSSKEKWEK</sequence>
<evidence type="ECO:0000256" key="1">
    <source>
        <dbReference type="SAM" id="SignalP"/>
    </source>
</evidence>
<dbReference type="InterPro" id="IPR051532">
    <property type="entry name" value="Ester_Hydrolysis_Enzymes"/>
</dbReference>
<gene>
    <name evidence="3" type="ORF">PQ472_06515</name>
</gene>
<protein>
    <submittedName>
        <fullName evidence="3">SGNH/GDSL hydrolase family protein</fullName>
    </submittedName>
</protein>
<proteinExistence type="predicted"/>
<dbReference type="EMBL" id="CP117884">
    <property type="protein sequence ID" value="WDF81584.1"/>
    <property type="molecule type" value="Genomic_DNA"/>
</dbReference>
<accession>A0ABY7WN11</accession>
<dbReference type="Proteomes" id="UP001220377">
    <property type="component" value="Chromosome"/>
</dbReference>
<keyword evidence="4" id="KW-1185">Reference proteome</keyword>
<dbReference type="Gene3D" id="3.40.50.1110">
    <property type="entry name" value="SGNH hydrolase"/>
    <property type="match status" value="1"/>
</dbReference>